<keyword evidence="9" id="KW-0809">Transit peptide</keyword>
<dbReference type="SUPFAM" id="SSF52374">
    <property type="entry name" value="Nucleotidylyl transferase"/>
    <property type="match status" value="1"/>
</dbReference>
<keyword evidence="11 13" id="KW-0030">Aminoacyl-tRNA synthetase</keyword>
<dbReference type="Pfam" id="PF00579">
    <property type="entry name" value="tRNA-synt_1b"/>
    <property type="match status" value="1"/>
</dbReference>
<keyword evidence="8 13" id="KW-0648">Protein biosynthesis</keyword>
<sequence length="506" mass="56844">MGMPAAGKPRRRRRRLLPSRLVTLSNMAASMARTCSYVSRRISCFLLKRLHPRLALRHRFHGSAVAHNGLLLSLNKRGILKDSFPENAAQDQLPRLLQSGSQTVYCGFDPTADSLHVGNLLALIGLLHFRSAGHHVLAVLGGATAQIGDPSGKTSERERLSADSIEANTHSIRESIQRIFTNHELYFHDGSRELGTVTVLNNRSWYKDWDVVAFLSEAGRHFRMGTMLSRHSVQSRLKSAEGMSLTEFTYQVFQAYDFYHLNQIYGCKIQLGGTDQLGNLMSGHEFIHKVSGEEVYGLTLPLVTSSVGDKLGKTAGNAVWLNRDKTSPFELYQFFLRQPDASVEGYLKLFTFLPLAEVERVMEQQREEPGKRLAHKRLAAEVTKLVYGKEGLESAKRCTNALYQGSVQALEQMSDEELQELFREAPFHELLLEAGTTVIDTCRKISAIPEGPKGYRMVSEGAVWINHSRTDKPEQVLIPKLHILSNGLTLLRVGKRNYYIIKWLGL</sequence>
<keyword evidence="15" id="KW-1185">Reference proteome</keyword>
<dbReference type="Gene3D" id="3.10.290.10">
    <property type="entry name" value="RNA-binding S4 domain"/>
    <property type="match status" value="1"/>
</dbReference>
<dbReference type="GO" id="GO:0005829">
    <property type="term" value="C:cytosol"/>
    <property type="evidence" value="ECO:0007669"/>
    <property type="project" value="TreeGrafter"/>
</dbReference>
<dbReference type="CTD" id="51067"/>
<evidence type="ECO:0000256" key="10">
    <source>
        <dbReference type="ARBA" id="ARBA00023128"/>
    </source>
</evidence>
<dbReference type="EC" id="6.1.1.1" evidence="13"/>
<proteinExistence type="inferred from homology"/>
<dbReference type="InterPro" id="IPR002305">
    <property type="entry name" value="aa-tRNA-synth_Ic"/>
</dbReference>
<dbReference type="GO" id="GO:0004831">
    <property type="term" value="F:tyrosine-tRNA ligase activity"/>
    <property type="evidence" value="ECO:0007669"/>
    <property type="project" value="UniProtKB-EC"/>
</dbReference>
<dbReference type="FunCoup" id="A0A667YC15">
    <property type="interactions" value="1165"/>
</dbReference>
<dbReference type="HAMAP" id="MF_02006">
    <property type="entry name" value="Tyr_tRNA_synth_type1"/>
    <property type="match status" value="1"/>
</dbReference>
<evidence type="ECO:0000256" key="5">
    <source>
        <dbReference type="ARBA" id="ARBA00022598"/>
    </source>
</evidence>
<evidence type="ECO:0000256" key="1">
    <source>
        <dbReference type="ARBA" id="ARBA00002025"/>
    </source>
</evidence>
<evidence type="ECO:0000256" key="6">
    <source>
        <dbReference type="ARBA" id="ARBA00022741"/>
    </source>
</evidence>
<dbReference type="GO" id="GO:0005524">
    <property type="term" value="F:ATP binding"/>
    <property type="evidence" value="ECO:0007669"/>
    <property type="project" value="UniProtKB-KW"/>
</dbReference>
<comment type="similarity">
    <text evidence="3 13">Belongs to the class-I aminoacyl-tRNA synthetase family.</text>
</comment>
<comment type="catalytic activity">
    <reaction evidence="12 13">
        <text>tRNA(Tyr) + L-tyrosine + ATP = L-tyrosyl-tRNA(Tyr) + AMP + diphosphate + H(+)</text>
        <dbReference type="Rhea" id="RHEA:10220"/>
        <dbReference type="Rhea" id="RHEA-COMP:9706"/>
        <dbReference type="Rhea" id="RHEA-COMP:9707"/>
        <dbReference type="ChEBI" id="CHEBI:15378"/>
        <dbReference type="ChEBI" id="CHEBI:30616"/>
        <dbReference type="ChEBI" id="CHEBI:33019"/>
        <dbReference type="ChEBI" id="CHEBI:58315"/>
        <dbReference type="ChEBI" id="CHEBI:78442"/>
        <dbReference type="ChEBI" id="CHEBI:78536"/>
        <dbReference type="ChEBI" id="CHEBI:456215"/>
        <dbReference type="EC" id="6.1.1.1"/>
    </reaction>
</comment>
<evidence type="ECO:0000256" key="4">
    <source>
        <dbReference type="ARBA" id="ARBA00011738"/>
    </source>
</evidence>
<dbReference type="InterPro" id="IPR036986">
    <property type="entry name" value="S4_RNA-bd_sf"/>
</dbReference>
<evidence type="ECO:0000256" key="12">
    <source>
        <dbReference type="ARBA" id="ARBA00048248"/>
    </source>
</evidence>
<dbReference type="InterPro" id="IPR024088">
    <property type="entry name" value="Tyr-tRNA-ligase_bac-type"/>
</dbReference>
<dbReference type="PANTHER" id="PTHR11766:SF0">
    <property type="entry name" value="TYROSINE--TRNA LIGASE, MITOCHONDRIAL"/>
    <property type="match status" value="1"/>
</dbReference>
<dbReference type="FunFam" id="1.10.240.10:FF:000001">
    <property type="entry name" value="Tyrosine--tRNA ligase"/>
    <property type="match status" value="1"/>
</dbReference>
<evidence type="ECO:0000256" key="3">
    <source>
        <dbReference type="ARBA" id="ARBA00005594"/>
    </source>
</evidence>
<keyword evidence="5 13" id="KW-0436">Ligase</keyword>
<dbReference type="CDD" id="cd00805">
    <property type="entry name" value="TyrRS_core"/>
    <property type="match status" value="1"/>
</dbReference>
<dbReference type="AlphaFoldDB" id="A0A667YC15"/>
<dbReference type="GO" id="GO:0005759">
    <property type="term" value="C:mitochondrial matrix"/>
    <property type="evidence" value="ECO:0007669"/>
    <property type="project" value="UniProtKB-SubCell"/>
</dbReference>
<dbReference type="GO" id="GO:0003723">
    <property type="term" value="F:RNA binding"/>
    <property type="evidence" value="ECO:0007669"/>
    <property type="project" value="InterPro"/>
</dbReference>
<dbReference type="GeneTree" id="ENSGT00390000013709"/>
<dbReference type="PRINTS" id="PR01040">
    <property type="entry name" value="TRNASYNTHTYR"/>
</dbReference>
<dbReference type="GeneID" id="115360672"/>
<evidence type="ECO:0000256" key="8">
    <source>
        <dbReference type="ARBA" id="ARBA00022917"/>
    </source>
</evidence>
<dbReference type="SUPFAM" id="SSF55174">
    <property type="entry name" value="Alpha-L RNA-binding motif"/>
    <property type="match status" value="1"/>
</dbReference>
<dbReference type="OrthoDB" id="337870at2759"/>
<keyword evidence="10" id="KW-0496">Mitochondrion</keyword>
<dbReference type="InterPro" id="IPR001412">
    <property type="entry name" value="aa-tRNA-synth_I_CS"/>
</dbReference>
<dbReference type="InParanoid" id="A0A667YC15"/>
<name>A0A667YC15_9TELE</name>
<evidence type="ECO:0000256" key="9">
    <source>
        <dbReference type="ARBA" id="ARBA00022946"/>
    </source>
</evidence>
<dbReference type="Gene3D" id="1.10.240.10">
    <property type="entry name" value="Tyrosyl-Transfer RNA Synthetase"/>
    <property type="match status" value="1"/>
</dbReference>
<reference evidence="14" key="2">
    <citation type="submission" date="2025-08" db="UniProtKB">
        <authorList>
            <consortium name="Ensembl"/>
        </authorList>
    </citation>
    <scope>IDENTIFICATION</scope>
</reference>
<comment type="subunit">
    <text evidence="4">Homodimer.</text>
</comment>
<gene>
    <name evidence="14" type="primary">YARS2</name>
    <name evidence="14" type="synonym">yars2</name>
</gene>
<reference evidence="14" key="1">
    <citation type="submission" date="2019-06" db="EMBL/GenBank/DDBJ databases">
        <authorList>
            <consortium name="Wellcome Sanger Institute Data Sharing"/>
        </authorList>
    </citation>
    <scope>NUCLEOTIDE SEQUENCE [LARGE SCALE GENOMIC DNA]</scope>
</reference>
<dbReference type="RefSeq" id="XP_029909596.1">
    <property type="nucleotide sequence ID" value="XM_030053736.1"/>
</dbReference>
<protein>
    <recommendedName>
        <fullName evidence="13">Tyrosine--tRNA ligase</fullName>
        <ecNumber evidence="13">6.1.1.1</ecNumber>
    </recommendedName>
    <alternativeName>
        <fullName evidence="13">Tyrosyl-tRNA synthetase</fullName>
    </alternativeName>
</protein>
<dbReference type="FunFam" id="3.10.290.10:FF:000017">
    <property type="entry name" value="Tyrosine--tRNA ligase"/>
    <property type="match status" value="1"/>
</dbReference>
<reference evidence="14" key="3">
    <citation type="submission" date="2025-09" db="UniProtKB">
        <authorList>
            <consortium name="Ensembl"/>
        </authorList>
    </citation>
    <scope>IDENTIFICATION</scope>
</reference>
<evidence type="ECO:0000256" key="13">
    <source>
        <dbReference type="RuleBase" id="RU361234"/>
    </source>
</evidence>
<dbReference type="Ensembl" id="ENSMMDT00005025786.1">
    <property type="protein sequence ID" value="ENSMMDP00005025252.1"/>
    <property type="gene ID" value="ENSMMDG00005012088.1"/>
</dbReference>
<dbReference type="InterPro" id="IPR014729">
    <property type="entry name" value="Rossmann-like_a/b/a_fold"/>
</dbReference>
<dbReference type="FunFam" id="3.40.50.620:FF:000107">
    <property type="entry name" value="Tyrosine--tRNA ligase"/>
    <property type="match status" value="1"/>
</dbReference>
<evidence type="ECO:0000256" key="11">
    <source>
        <dbReference type="ARBA" id="ARBA00023146"/>
    </source>
</evidence>
<dbReference type="PANTHER" id="PTHR11766">
    <property type="entry name" value="TYROSYL-TRNA SYNTHETASE"/>
    <property type="match status" value="1"/>
</dbReference>
<comment type="subcellular location">
    <subcellularLocation>
        <location evidence="2">Mitochondrion matrix</location>
    </subcellularLocation>
</comment>
<comment type="function">
    <text evidence="1">Catalyzes the attachment of tyrosine to tRNA(Tyr) in a two-step reaction: tyrosine is first activated by ATP to form Tyr-AMP and then transferred to the acceptor end of tRNA(Tyr).</text>
</comment>
<keyword evidence="6 13" id="KW-0547">Nucleotide-binding</keyword>
<accession>A0A667YC15</accession>
<dbReference type="InterPro" id="IPR002307">
    <property type="entry name" value="Tyr-tRNA-ligase"/>
</dbReference>
<evidence type="ECO:0000313" key="15">
    <source>
        <dbReference type="Proteomes" id="UP000472263"/>
    </source>
</evidence>
<dbReference type="GO" id="GO:0006437">
    <property type="term" value="P:tyrosyl-tRNA aminoacylation"/>
    <property type="evidence" value="ECO:0007669"/>
    <property type="project" value="InterPro"/>
</dbReference>
<evidence type="ECO:0000313" key="14">
    <source>
        <dbReference type="Ensembl" id="ENSMMDP00005025252.1"/>
    </source>
</evidence>
<evidence type="ECO:0000256" key="2">
    <source>
        <dbReference type="ARBA" id="ARBA00004305"/>
    </source>
</evidence>
<evidence type="ECO:0000256" key="7">
    <source>
        <dbReference type="ARBA" id="ARBA00022840"/>
    </source>
</evidence>
<dbReference type="InterPro" id="IPR024107">
    <property type="entry name" value="Tyr-tRNA-ligase_bac_1"/>
</dbReference>
<keyword evidence="7 13" id="KW-0067">ATP-binding</keyword>
<dbReference type="NCBIfam" id="TIGR00234">
    <property type="entry name" value="tyrS"/>
    <property type="match status" value="1"/>
</dbReference>
<dbReference type="Gene3D" id="3.40.50.620">
    <property type="entry name" value="HUPs"/>
    <property type="match status" value="1"/>
</dbReference>
<dbReference type="Proteomes" id="UP000472263">
    <property type="component" value="Chromosome 6"/>
</dbReference>
<organism evidence="14 15">
    <name type="scientific">Myripristis murdjan</name>
    <name type="common">pinecone soldierfish</name>
    <dbReference type="NCBI Taxonomy" id="586833"/>
    <lineage>
        <taxon>Eukaryota</taxon>
        <taxon>Metazoa</taxon>
        <taxon>Chordata</taxon>
        <taxon>Craniata</taxon>
        <taxon>Vertebrata</taxon>
        <taxon>Euteleostomi</taxon>
        <taxon>Actinopterygii</taxon>
        <taxon>Neopterygii</taxon>
        <taxon>Teleostei</taxon>
        <taxon>Neoteleostei</taxon>
        <taxon>Acanthomorphata</taxon>
        <taxon>Holocentriformes</taxon>
        <taxon>Holocentridae</taxon>
        <taxon>Myripristis</taxon>
    </lineage>
</organism>
<dbReference type="PROSITE" id="PS00178">
    <property type="entry name" value="AA_TRNA_LIGASE_I"/>
    <property type="match status" value="1"/>
</dbReference>